<dbReference type="OrthoDB" id="9796076at2"/>
<dbReference type="PROSITE" id="PS50801">
    <property type="entry name" value="STAS"/>
    <property type="match status" value="1"/>
</dbReference>
<sequence length="112" mass="12402">MNLITQTNDDQLTVTVDDPRIDAAVAIQFKDRMRALTALGPNRILLDLHKVDFIDSSGLGAIVAAMKQLDDHQRLDLSGLTPNVEKVFRLTRMDTIFAIYPDVPTALARRAG</sequence>
<protein>
    <recommendedName>
        <fullName evidence="2">Anti-sigma factor antagonist</fullName>
    </recommendedName>
</protein>
<dbReference type="AlphaFoldDB" id="A0A369TMJ0"/>
<gene>
    <name evidence="4" type="ORF">DU478_21755</name>
</gene>
<dbReference type="SUPFAM" id="SSF52091">
    <property type="entry name" value="SpoIIaa-like"/>
    <property type="match status" value="1"/>
</dbReference>
<dbReference type="CDD" id="cd07043">
    <property type="entry name" value="STAS_anti-anti-sigma_factors"/>
    <property type="match status" value="1"/>
</dbReference>
<organism evidence="4 5">
    <name type="scientific">Thalassococcus profundi</name>
    <dbReference type="NCBI Taxonomy" id="2282382"/>
    <lineage>
        <taxon>Bacteria</taxon>
        <taxon>Pseudomonadati</taxon>
        <taxon>Pseudomonadota</taxon>
        <taxon>Alphaproteobacteria</taxon>
        <taxon>Rhodobacterales</taxon>
        <taxon>Roseobacteraceae</taxon>
        <taxon>Thalassococcus</taxon>
    </lineage>
</organism>
<dbReference type="InterPro" id="IPR036513">
    <property type="entry name" value="STAS_dom_sf"/>
</dbReference>
<proteinExistence type="inferred from homology"/>
<dbReference type="InterPro" id="IPR002645">
    <property type="entry name" value="STAS_dom"/>
</dbReference>
<comment type="similarity">
    <text evidence="1 2">Belongs to the anti-sigma-factor antagonist family.</text>
</comment>
<evidence type="ECO:0000259" key="3">
    <source>
        <dbReference type="PROSITE" id="PS50801"/>
    </source>
</evidence>
<dbReference type="PANTHER" id="PTHR33495">
    <property type="entry name" value="ANTI-SIGMA FACTOR ANTAGONIST TM_1081-RELATED-RELATED"/>
    <property type="match status" value="1"/>
</dbReference>
<dbReference type="PANTHER" id="PTHR33495:SF2">
    <property type="entry name" value="ANTI-SIGMA FACTOR ANTAGONIST TM_1081-RELATED"/>
    <property type="match status" value="1"/>
</dbReference>
<dbReference type="RefSeq" id="WP_114512957.1">
    <property type="nucleotide sequence ID" value="NZ_QPMK01000028.1"/>
</dbReference>
<evidence type="ECO:0000313" key="4">
    <source>
        <dbReference type="EMBL" id="RDD64156.1"/>
    </source>
</evidence>
<evidence type="ECO:0000256" key="1">
    <source>
        <dbReference type="ARBA" id="ARBA00009013"/>
    </source>
</evidence>
<feature type="domain" description="STAS" evidence="3">
    <location>
        <begin position="21"/>
        <end position="110"/>
    </location>
</feature>
<dbReference type="NCBIfam" id="TIGR00377">
    <property type="entry name" value="ant_ant_sig"/>
    <property type="match status" value="1"/>
</dbReference>
<accession>A0A369TMJ0</accession>
<dbReference type="Gene3D" id="3.30.750.24">
    <property type="entry name" value="STAS domain"/>
    <property type="match status" value="1"/>
</dbReference>
<dbReference type="InterPro" id="IPR003658">
    <property type="entry name" value="Anti-sigma_ant"/>
</dbReference>
<dbReference type="Proteomes" id="UP000253977">
    <property type="component" value="Unassembled WGS sequence"/>
</dbReference>
<evidence type="ECO:0000313" key="5">
    <source>
        <dbReference type="Proteomes" id="UP000253977"/>
    </source>
</evidence>
<dbReference type="EMBL" id="QPMK01000028">
    <property type="protein sequence ID" value="RDD64156.1"/>
    <property type="molecule type" value="Genomic_DNA"/>
</dbReference>
<reference evidence="4 5" key="1">
    <citation type="submission" date="2018-07" db="EMBL/GenBank/DDBJ databases">
        <title>Thalassococcus profundi sp. nov., a marine bacterium isolated from deep seawater of Okinawa Trough.</title>
        <authorList>
            <person name="Yu M."/>
        </authorList>
    </citation>
    <scope>NUCLEOTIDE SEQUENCE [LARGE SCALE GENOMIC DNA]</scope>
    <source>
        <strain evidence="4 5">WRAS1</strain>
    </source>
</reference>
<keyword evidence="5" id="KW-1185">Reference proteome</keyword>
<evidence type="ECO:0000256" key="2">
    <source>
        <dbReference type="RuleBase" id="RU003749"/>
    </source>
</evidence>
<comment type="caution">
    <text evidence="4">The sequence shown here is derived from an EMBL/GenBank/DDBJ whole genome shotgun (WGS) entry which is preliminary data.</text>
</comment>
<name>A0A369TMJ0_9RHOB</name>
<dbReference type="GO" id="GO:0043856">
    <property type="term" value="F:anti-sigma factor antagonist activity"/>
    <property type="evidence" value="ECO:0007669"/>
    <property type="project" value="InterPro"/>
</dbReference>
<dbReference type="Pfam" id="PF01740">
    <property type="entry name" value="STAS"/>
    <property type="match status" value="1"/>
</dbReference>